<sequence length="53" mass="6116">MIYCFYVFFIIKCAVYQIILLTTKSIKICGNQNLVPKKAESFNKVFEAPLRAP</sequence>
<gene>
    <name evidence="2" type="ORF">NCTC12862_00873</name>
</gene>
<keyword evidence="1" id="KW-0472">Membrane</keyword>
<evidence type="ECO:0000313" key="3">
    <source>
        <dbReference type="Proteomes" id="UP000254950"/>
    </source>
</evidence>
<protein>
    <submittedName>
        <fullName evidence="2">Uncharacterized protein</fullName>
    </submittedName>
</protein>
<organism evidence="2 3">
    <name type="scientific">Bartonella doshiae</name>
    <dbReference type="NCBI Taxonomy" id="33044"/>
    <lineage>
        <taxon>Bacteria</taxon>
        <taxon>Pseudomonadati</taxon>
        <taxon>Pseudomonadota</taxon>
        <taxon>Alphaproteobacteria</taxon>
        <taxon>Hyphomicrobiales</taxon>
        <taxon>Bartonellaceae</taxon>
        <taxon>Bartonella</taxon>
    </lineage>
</organism>
<dbReference type="EMBL" id="UFTF01000001">
    <property type="protein sequence ID" value="SUV45153.1"/>
    <property type="molecule type" value="Genomic_DNA"/>
</dbReference>
<feature type="transmembrane region" description="Helical" evidence="1">
    <location>
        <begin position="6"/>
        <end position="23"/>
    </location>
</feature>
<proteinExistence type="predicted"/>
<dbReference type="Proteomes" id="UP000254950">
    <property type="component" value="Unassembled WGS sequence"/>
</dbReference>
<evidence type="ECO:0000313" key="2">
    <source>
        <dbReference type="EMBL" id="SUV45153.1"/>
    </source>
</evidence>
<evidence type="ECO:0000256" key="1">
    <source>
        <dbReference type="SAM" id="Phobius"/>
    </source>
</evidence>
<dbReference type="AlphaFoldDB" id="A0A380ZDW6"/>
<reference evidence="2 3" key="1">
    <citation type="submission" date="2018-06" db="EMBL/GenBank/DDBJ databases">
        <authorList>
            <consortium name="Pathogen Informatics"/>
            <person name="Doyle S."/>
        </authorList>
    </citation>
    <scope>NUCLEOTIDE SEQUENCE [LARGE SCALE GENOMIC DNA]</scope>
    <source>
        <strain evidence="2 3">NCTC12862</strain>
    </source>
</reference>
<keyword evidence="1" id="KW-1133">Transmembrane helix</keyword>
<accession>A0A380ZDW6</accession>
<name>A0A380ZDW6_BARDO</name>
<keyword evidence="1" id="KW-0812">Transmembrane</keyword>